<accession>A0A915CY08</accession>
<feature type="region of interest" description="Disordered" evidence="5">
    <location>
        <begin position="274"/>
        <end position="301"/>
    </location>
</feature>
<protein>
    <submittedName>
        <fullName evidence="8">Exocyst component Exo84 C-terminal domain-containing protein</fullName>
    </submittedName>
</protein>
<dbReference type="Pfam" id="PF16528">
    <property type="entry name" value="Exo84_C"/>
    <property type="match status" value="1"/>
</dbReference>
<keyword evidence="2" id="KW-0813">Transport</keyword>
<dbReference type="GO" id="GO:0000145">
    <property type="term" value="C:exocyst"/>
    <property type="evidence" value="ECO:0007669"/>
    <property type="project" value="InterPro"/>
</dbReference>
<evidence type="ECO:0000256" key="4">
    <source>
        <dbReference type="ARBA" id="ARBA00022927"/>
    </source>
</evidence>
<evidence type="ECO:0000259" key="6">
    <source>
        <dbReference type="Pfam" id="PF16528"/>
    </source>
</evidence>
<sequence length="461" mass="51915">MATGDTSSSPFLKDNFNAPGYVNSFLEGVKPGEESKKLQSLRQTLNARNNQASETIKDIVFEHYKHFIETSKEISNLEREIYQLSTLLSEQKGLIENMMEMSGQDKKSSCNGSVHSSTSTAHNQLHSLMTKMDGVATILNNLKENERIVLQNQMTLLNADNMQPEHPILVVLLTNSLLIGYPTPNSKCPFHLVSNQPLDNLAAINFKSHNSSQEGEEHILQLLIFPEQIYVKCENARVKREWLEGIEQTKRRQEQEKSLVRQATIRAKRKSILGNIAKNNKNPQSLGELEEEGSLEEQEGKKPIMSVEDTQWLNDLISELQDVISHRHMEQAVEMLLEWKSCNCQDAAINAKFAGLERSVVKMLSDEVRRPGALHGGTRALSKPLSLLTSLNRPIFAIDLYLKRRSTFLRSNARDLTISEEPLSYVKQISSLFINEILDVTKNSKTNGNTTVLSCNGAVEN</sequence>
<feature type="domain" description="Exocyst component Exo84 C-terminal" evidence="6">
    <location>
        <begin position="311"/>
        <end position="442"/>
    </location>
</feature>
<dbReference type="InterPro" id="IPR033961">
    <property type="entry name" value="Exo84"/>
</dbReference>
<dbReference type="PANTHER" id="PTHR21426:SF12">
    <property type="entry name" value="EXOCYST COMPLEX COMPONENT 8"/>
    <property type="match status" value="1"/>
</dbReference>
<evidence type="ECO:0000256" key="1">
    <source>
        <dbReference type="ARBA" id="ARBA00007210"/>
    </source>
</evidence>
<dbReference type="GO" id="GO:0006893">
    <property type="term" value="P:Golgi to plasma membrane transport"/>
    <property type="evidence" value="ECO:0007669"/>
    <property type="project" value="TreeGrafter"/>
</dbReference>
<dbReference type="PANTHER" id="PTHR21426">
    <property type="entry name" value="EXOCYST COMPLEX COMPONENT 8"/>
    <property type="match status" value="1"/>
</dbReference>
<dbReference type="AlphaFoldDB" id="A0A915CY08"/>
<evidence type="ECO:0000313" key="7">
    <source>
        <dbReference type="Proteomes" id="UP000887574"/>
    </source>
</evidence>
<evidence type="ECO:0000256" key="2">
    <source>
        <dbReference type="ARBA" id="ARBA00022448"/>
    </source>
</evidence>
<dbReference type="GO" id="GO:0006887">
    <property type="term" value="P:exocytosis"/>
    <property type="evidence" value="ECO:0007669"/>
    <property type="project" value="UniProtKB-KW"/>
</dbReference>
<dbReference type="GO" id="GO:0015031">
    <property type="term" value="P:protein transport"/>
    <property type="evidence" value="ECO:0007669"/>
    <property type="project" value="UniProtKB-KW"/>
</dbReference>
<dbReference type="Pfam" id="PF08700">
    <property type="entry name" value="VPS51_Exo84_N"/>
    <property type="match status" value="1"/>
</dbReference>
<proteinExistence type="inferred from homology"/>
<reference evidence="8" key="1">
    <citation type="submission" date="2022-11" db="UniProtKB">
        <authorList>
            <consortium name="WormBaseParasite"/>
        </authorList>
    </citation>
    <scope>IDENTIFICATION</scope>
</reference>
<dbReference type="InterPro" id="IPR011993">
    <property type="entry name" value="PH-like_dom_sf"/>
</dbReference>
<evidence type="ECO:0000256" key="5">
    <source>
        <dbReference type="SAM" id="MobiDB-lite"/>
    </source>
</evidence>
<dbReference type="InterPro" id="IPR032403">
    <property type="entry name" value="Exo84_C"/>
</dbReference>
<keyword evidence="7" id="KW-1185">Reference proteome</keyword>
<dbReference type="SUPFAM" id="SSF50729">
    <property type="entry name" value="PH domain-like"/>
    <property type="match status" value="1"/>
</dbReference>
<organism evidence="7 8">
    <name type="scientific">Ditylenchus dipsaci</name>
    <dbReference type="NCBI Taxonomy" id="166011"/>
    <lineage>
        <taxon>Eukaryota</taxon>
        <taxon>Metazoa</taxon>
        <taxon>Ecdysozoa</taxon>
        <taxon>Nematoda</taxon>
        <taxon>Chromadorea</taxon>
        <taxon>Rhabditida</taxon>
        <taxon>Tylenchina</taxon>
        <taxon>Tylenchomorpha</taxon>
        <taxon>Sphaerularioidea</taxon>
        <taxon>Anguinidae</taxon>
        <taxon>Anguininae</taxon>
        <taxon>Ditylenchus</taxon>
    </lineage>
</organism>
<dbReference type="Gene3D" id="2.30.29.30">
    <property type="entry name" value="Pleckstrin-homology domain (PH domain)/Phosphotyrosine-binding domain (PTB)"/>
    <property type="match status" value="1"/>
</dbReference>
<dbReference type="SUPFAM" id="SSF74788">
    <property type="entry name" value="Cullin repeat-like"/>
    <property type="match status" value="1"/>
</dbReference>
<dbReference type="Proteomes" id="UP000887574">
    <property type="component" value="Unplaced"/>
</dbReference>
<comment type="similarity">
    <text evidence="1">Belongs to the EXO84 family.</text>
</comment>
<dbReference type="InterPro" id="IPR016159">
    <property type="entry name" value="Cullin_repeat-like_dom_sf"/>
</dbReference>
<keyword evidence="3" id="KW-0268">Exocytosis</keyword>
<evidence type="ECO:0000313" key="8">
    <source>
        <dbReference type="WBParaSite" id="jg13874"/>
    </source>
</evidence>
<evidence type="ECO:0000256" key="3">
    <source>
        <dbReference type="ARBA" id="ARBA00022483"/>
    </source>
</evidence>
<name>A0A915CY08_9BILA</name>
<dbReference type="WBParaSite" id="jg13874">
    <property type="protein sequence ID" value="jg13874"/>
    <property type="gene ID" value="jg13874"/>
</dbReference>
<keyword evidence="4" id="KW-0653">Protein transport</keyword>
<feature type="compositionally biased region" description="Acidic residues" evidence="5">
    <location>
        <begin position="288"/>
        <end position="297"/>
    </location>
</feature>